<evidence type="ECO:0000259" key="1">
    <source>
        <dbReference type="Pfam" id="PF00884"/>
    </source>
</evidence>
<dbReference type="EMBL" id="AOIM01000014">
    <property type="protein sequence ID" value="ELY93325.1"/>
    <property type="molecule type" value="Genomic_DNA"/>
</dbReference>
<evidence type="ECO:0000313" key="3">
    <source>
        <dbReference type="Proteomes" id="UP000011519"/>
    </source>
</evidence>
<comment type="caution">
    <text evidence="2">The sequence shown here is derived from an EMBL/GenBank/DDBJ whole genome shotgun (WGS) entry which is preliminary data.</text>
</comment>
<organism evidence="2 3">
    <name type="scientific">Natrialba hulunbeirensis JCM 10989</name>
    <dbReference type="NCBI Taxonomy" id="1227493"/>
    <lineage>
        <taxon>Archaea</taxon>
        <taxon>Methanobacteriati</taxon>
        <taxon>Methanobacteriota</taxon>
        <taxon>Stenosarchaea group</taxon>
        <taxon>Halobacteria</taxon>
        <taxon>Halobacteriales</taxon>
        <taxon>Natrialbaceae</taxon>
        <taxon>Natrialba</taxon>
    </lineage>
</organism>
<gene>
    <name evidence="2" type="ORF">C483_05148</name>
</gene>
<dbReference type="InterPro" id="IPR000917">
    <property type="entry name" value="Sulfatase_N"/>
</dbReference>
<dbReference type="RefSeq" id="WP_006652273.1">
    <property type="nucleotide sequence ID" value="NZ_AOIM01000014.1"/>
</dbReference>
<dbReference type="PANTHER" id="PTHR43751">
    <property type="entry name" value="SULFATASE"/>
    <property type="match status" value="1"/>
</dbReference>
<proteinExistence type="predicted"/>
<name>M0A3H9_9EURY</name>
<dbReference type="Gene3D" id="3.40.720.10">
    <property type="entry name" value="Alkaline Phosphatase, subunit A"/>
    <property type="match status" value="1"/>
</dbReference>
<dbReference type="PATRIC" id="fig|1227493.4.peg.999"/>
<accession>M0A3H9</accession>
<dbReference type="AlphaFoldDB" id="M0A3H9"/>
<dbReference type="SUPFAM" id="SSF53649">
    <property type="entry name" value="Alkaline phosphatase-like"/>
    <property type="match status" value="1"/>
</dbReference>
<dbReference type="Proteomes" id="UP000011519">
    <property type="component" value="Unassembled WGS sequence"/>
</dbReference>
<evidence type="ECO:0000313" key="2">
    <source>
        <dbReference type="EMBL" id="ELY93325.1"/>
    </source>
</evidence>
<protein>
    <submittedName>
        <fullName evidence="2">Sulfatase</fullName>
    </submittedName>
</protein>
<sequence>MTSAAPNILLVVLDSTRAKNTSLHDYERKTTPFLDQFSENATLYTQARAPGMTSYPSHASIFTGMEVKEHGAHDLLTHQLDPTSTIWHTLSEEHGYTTGVFSDNVNLTGDKSLKSCFDHVVGRRGRLFPKADDPDIFFNSPEYLENNNKRSKYIDFLTHCLRSDRPIRGLANGAAKQLSLSLSSSRLEQQLDHSADRFLNPFYSWIDSQNGPWAACLNLMDTHLPFYPAKEYDLWGGKELQQKQADLDPTSWKVYGEQVSWEDWNAFENIYDGTIRQVDSYLEDLVTELEEREILDETLLVITSDHGEGFGEYSRVRPDFPIAGHIVGLHESLLHVPLIVSYPNQSYGREVSDAATLRCFPEAVKAAVEGEWDGNEFVPDRPVVASASTIDHKKKNAQRAGKFCDDIDPYGGEIQAVYKNETGSVKKYLKWDDNAVTVEIKDAHTATVIDQDNAHEVVTDVFDRYSDLGVSSHQDRINNRTLEHLESLGYV</sequence>
<dbReference type="STRING" id="1227493.C483_05148"/>
<dbReference type="OrthoDB" id="3164at2157"/>
<dbReference type="InterPro" id="IPR052701">
    <property type="entry name" value="GAG_Ulvan_Degrading_Sulfatases"/>
</dbReference>
<dbReference type="PANTHER" id="PTHR43751:SF3">
    <property type="entry name" value="SULFATASE N-TERMINAL DOMAIN-CONTAINING PROTEIN"/>
    <property type="match status" value="1"/>
</dbReference>
<dbReference type="InterPro" id="IPR017850">
    <property type="entry name" value="Alkaline_phosphatase_core_sf"/>
</dbReference>
<keyword evidence="3" id="KW-1185">Reference proteome</keyword>
<reference evidence="2 3" key="1">
    <citation type="journal article" date="2014" name="PLoS Genet.">
        <title>Phylogenetically driven sequencing of extremely halophilic archaea reveals strategies for static and dynamic osmo-response.</title>
        <authorList>
            <person name="Becker E.A."/>
            <person name="Seitzer P.M."/>
            <person name="Tritt A."/>
            <person name="Larsen D."/>
            <person name="Krusor M."/>
            <person name="Yao A.I."/>
            <person name="Wu D."/>
            <person name="Madern D."/>
            <person name="Eisen J.A."/>
            <person name="Darling A.E."/>
            <person name="Facciotti M.T."/>
        </authorList>
    </citation>
    <scope>NUCLEOTIDE SEQUENCE [LARGE SCALE GENOMIC DNA]</scope>
    <source>
        <strain evidence="2 3">JCM 10989</strain>
    </source>
</reference>
<feature type="domain" description="Sulfatase N-terminal" evidence="1">
    <location>
        <begin position="6"/>
        <end position="345"/>
    </location>
</feature>
<dbReference type="Pfam" id="PF00884">
    <property type="entry name" value="Sulfatase"/>
    <property type="match status" value="1"/>
</dbReference>